<reference evidence="2 3" key="3">
    <citation type="journal article" date="2010" name="BMC Genomics">
        <title>Transcriptome sequencing and comparative analysis of cucumber flowers with different sex types.</title>
        <authorList>
            <person name="Guo S."/>
            <person name="Zheng Y."/>
            <person name="Joung J.G."/>
            <person name="Liu S."/>
            <person name="Zhang Z."/>
            <person name="Crasta O.R."/>
            <person name="Sobral B.W."/>
            <person name="Xu Y."/>
            <person name="Huang S."/>
            <person name="Fei Z."/>
        </authorList>
    </citation>
    <scope>NUCLEOTIDE SEQUENCE [LARGE SCALE GENOMIC DNA]</scope>
    <source>
        <strain evidence="3">cv. 9930</strain>
    </source>
</reference>
<name>A0A0A0LMN3_CUCSA</name>
<gene>
    <name evidence="2" type="ORF">Csa_2G073040</name>
</gene>
<keyword evidence="3" id="KW-1185">Reference proteome</keyword>
<evidence type="ECO:0000313" key="3">
    <source>
        <dbReference type="Proteomes" id="UP000029981"/>
    </source>
</evidence>
<evidence type="ECO:0000313" key="2">
    <source>
        <dbReference type="EMBL" id="KGN61241.1"/>
    </source>
</evidence>
<feature type="region of interest" description="Disordered" evidence="1">
    <location>
        <begin position="93"/>
        <end position="148"/>
    </location>
</feature>
<dbReference type="EMBL" id="CM002923">
    <property type="protein sequence ID" value="KGN61241.1"/>
    <property type="molecule type" value="Genomic_DNA"/>
</dbReference>
<reference evidence="2 3" key="4">
    <citation type="journal article" date="2011" name="BMC Genomics">
        <title>RNA-Seq improves annotation of protein-coding genes in the cucumber genome.</title>
        <authorList>
            <person name="Li Z."/>
            <person name="Zhang Z."/>
            <person name="Yan P."/>
            <person name="Huang S."/>
            <person name="Fei Z."/>
            <person name="Lin K."/>
        </authorList>
    </citation>
    <scope>NUCLEOTIDE SEQUENCE [LARGE SCALE GENOMIC DNA]</scope>
    <source>
        <strain evidence="3">cv. 9930</strain>
    </source>
</reference>
<dbReference type="Gramene" id="KGN61241">
    <property type="protein sequence ID" value="KGN61241"/>
    <property type="gene ID" value="Csa_2G073040"/>
</dbReference>
<organism evidence="2 3">
    <name type="scientific">Cucumis sativus</name>
    <name type="common">Cucumber</name>
    <dbReference type="NCBI Taxonomy" id="3659"/>
    <lineage>
        <taxon>Eukaryota</taxon>
        <taxon>Viridiplantae</taxon>
        <taxon>Streptophyta</taxon>
        <taxon>Embryophyta</taxon>
        <taxon>Tracheophyta</taxon>
        <taxon>Spermatophyta</taxon>
        <taxon>Magnoliopsida</taxon>
        <taxon>eudicotyledons</taxon>
        <taxon>Gunneridae</taxon>
        <taxon>Pentapetalae</taxon>
        <taxon>rosids</taxon>
        <taxon>fabids</taxon>
        <taxon>Cucurbitales</taxon>
        <taxon>Cucurbitaceae</taxon>
        <taxon>Benincaseae</taxon>
        <taxon>Cucumis</taxon>
    </lineage>
</organism>
<evidence type="ECO:0000256" key="1">
    <source>
        <dbReference type="SAM" id="MobiDB-lite"/>
    </source>
</evidence>
<accession>A0A0A0LMN3</accession>
<feature type="region of interest" description="Disordered" evidence="1">
    <location>
        <begin position="1"/>
        <end position="34"/>
    </location>
</feature>
<reference evidence="2 3" key="1">
    <citation type="journal article" date="2009" name="Nat. Genet.">
        <title>The genome of the cucumber, Cucumis sativus L.</title>
        <authorList>
            <person name="Huang S."/>
            <person name="Li R."/>
            <person name="Zhang Z."/>
            <person name="Li L."/>
            <person name="Gu X."/>
            <person name="Fan W."/>
            <person name="Lucas W.J."/>
            <person name="Wang X."/>
            <person name="Xie B."/>
            <person name="Ni P."/>
            <person name="Ren Y."/>
            <person name="Zhu H."/>
            <person name="Li J."/>
            <person name="Lin K."/>
            <person name="Jin W."/>
            <person name="Fei Z."/>
            <person name="Li G."/>
            <person name="Staub J."/>
            <person name="Kilian A."/>
            <person name="van der Vossen E.A."/>
            <person name="Wu Y."/>
            <person name="Guo J."/>
            <person name="He J."/>
            <person name="Jia Z."/>
            <person name="Ren Y."/>
            <person name="Tian G."/>
            <person name="Lu Y."/>
            <person name="Ruan J."/>
            <person name="Qian W."/>
            <person name="Wang M."/>
            <person name="Huang Q."/>
            <person name="Li B."/>
            <person name="Xuan Z."/>
            <person name="Cao J."/>
            <person name="Asan"/>
            <person name="Wu Z."/>
            <person name="Zhang J."/>
            <person name="Cai Q."/>
            <person name="Bai Y."/>
            <person name="Zhao B."/>
            <person name="Han Y."/>
            <person name="Li Y."/>
            <person name="Li X."/>
            <person name="Wang S."/>
            <person name="Shi Q."/>
            <person name="Liu S."/>
            <person name="Cho W.K."/>
            <person name="Kim J.Y."/>
            <person name="Xu Y."/>
            <person name="Heller-Uszynska K."/>
            <person name="Miao H."/>
            <person name="Cheng Z."/>
            <person name="Zhang S."/>
            <person name="Wu J."/>
            <person name="Yang Y."/>
            <person name="Kang H."/>
            <person name="Li M."/>
            <person name="Liang H."/>
            <person name="Ren X."/>
            <person name="Shi Z."/>
            <person name="Wen M."/>
            <person name="Jian M."/>
            <person name="Yang H."/>
            <person name="Zhang G."/>
            <person name="Yang Z."/>
            <person name="Chen R."/>
            <person name="Liu S."/>
            <person name="Li J."/>
            <person name="Ma L."/>
            <person name="Liu H."/>
            <person name="Zhou Y."/>
            <person name="Zhao J."/>
            <person name="Fang X."/>
            <person name="Li G."/>
            <person name="Fang L."/>
            <person name="Li Y."/>
            <person name="Liu D."/>
            <person name="Zheng H."/>
            <person name="Zhang Y."/>
            <person name="Qin N."/>
            <person name="Li Z."/>
            <person name="Yang G."/>
            <person name="Yang S."/>
            <person name="Bolund L."/>
            <person name="Kristiansen K."/>
            <person name="Zheng H."/>
            <person name="Li S."/>
            <person name="Zhang X."/>
            <person name="Yang H."/>
            <person name="Wang J."/>
            <person name="Sun R."/>
            <person name="Zhang B."/>
            <person name="Jiang S."/>
            <person name="Wang J."/>
            <person name="Du Y."/>
            <person name="Li S."/>
        </authorList>
    </citation>
    <scope>NUCLEOTIDE SEQUENCE [LARGE SCALE GENOMIC DNA]</scope>
    <source>
        <strain evidence="3">cv. 9930</strain>
    </source>
</reference>
<proteinExistence type="predicted"/>
<reference evidence="2 3" key="2">
    <citation type="journal article" date="2009" name="PLoS ONE">
        <title>An integrated genetic and cytogenetic map of the cucumber genome.</title>
        <authorList>
            <person name="Ren Y."/>
            <person name="Zhang Z."/>
            <person name="Liu J."/>
            <person name="Staub J.E."/>
            <person name="Han Y."/>
            <person name="Cheng Z."/>
            <person name="Li X."/>
            <person name="Lu J."/>
            <person name="Miao H."/>
            <person name="Kang H."/>
            <person name="Xie B."/>
            <person name="Gu X."/>
            <person name="Wang X."/>
            <person name="Du Y."/>
            <person name="Jin W."/>
            <person name="Huang S."/>
        </authorList>
    </citation>
    <scope>NUCLEOTIDE SEQUENCE [LARGE SCALE GENOMIC DNA]</scope>
    <source>
        <strain evidence="3">cv. 9930</strain>
    </source>
</reference>
<dbReference type="Proteomes" id="UP000029981">
    <property type="component" value="Chromosome 2"/>
</dbReference>
<dbReference type="AlphaFoldDB" id="A0A0A0LMN3"/>
<protein>
    <submittedName>
        <fullName evidence="2">Uncharacterized protein</fullName>
    </submittedName>
</protein>
<feature type="compositionally biased region" description="Low complexity" evidence="1">
    <location>
        <begin position="14"/>
        <end position="29"/>
    </location>
</feature>
<sequence>MAKRLKTRDEEQSDPLSTTPTSLSSNSKTIKQKDILTTPLSSAKLTKRELDNSLALVELDSASKFKLPNLNGSRQDEFCKHVRELHTIIDQEDMVDNQNSSSKEKKAIGVGIVDPLPKEKEPNIGQVGGTHLQAPQKETETTTQKETV</sequence>